<keyword evidence="1" id="KW-1133">Transmembrane helix</keyword>
<dbReference type="PANTHER" id="PTHR23028:SF53">
    <property type="entry name" value="ACYL_TRANSF_3 DOMAIN-CONTAINING PROTEIN"/>
    <property type="match status" value="1"/>
</dbReference>
<dbReference type="Pfam" id="PF01757">
    <property type="entry name" value="Acyl_transf_3"/>
    <property type="match status" value="1"/>
</dbReference>
<comment type="caution">
    <text evidence="3">The sequence shown here is derived from an EMBL/GenBank/DDBJ whole genome shotgun (WGS) entry which is preliminary data.</text>
</comment>
<feature type="transmembrane region" description="Helical" evidence="1">
    <location>
        <begin position="257"/>
        <end position="274"/>
    </location>
</feature>
<dbReference type="EMBL" id="QANS01000002">
    <property type="protein sequence ID" value="PTU31984.1"/>
    <property type="molecule type" value="Genomic_DNA"/>
</dbReference>
<keyword evidence="1" id="KW-0812">Transmembrane</keyword>
<reference evidence="3 4" key="1">
    <citation type="submission" date="2018-04" db="EMBL/GenBank/DDBJ databases">
        <title>Novel species isolated from glacier.</title>
        <authorList>
            <person name="Liu Q."/>
            <person name="Xin Y.-H."/>
        </authorList>
    </citation>
    <scope>NUCLEOTIDE SEQUENCE [LARGE SCALE GENOMIC DNA]</scope>
    <source>
        <strain evidence="3 4">GT1R17</strain>
    </source>
</reference>
<accession>A0A2T5MHE7</accession>
<feature type="transmembrane region" description="Helical" evidence="1">
    <location>
        <begin position="95"/>
        <end position="119"/>
    </location>
</feature>
<feature type="transmembrane region" description="Helical" evidence="1">
    <location>
        <begin position="198"/>
        <end position="221"/>
    </location>
</feature>
<feature type="transmembrane region" description="Helical" evidence="1">
    <location>
        <begin position="228"/>
        <end position="245"/>
    </location>
</feature>
<feature type="transmembrane region" description="Helical" evidence="1">
    <location>
        <begin position="286"/>
        <end position="308"/>
    </location>
</feature>
<evidence type="ECO:0000259" key="2">
    <source>
        <dbReference type="Pfam" id="PF01757"/>
    </source>
</evidence>
<feature type="transmembrane region" description="Helical" evidence="1">
    <location>
        <begin position="401"/>
        <end position="419"/>
    </location>
</feature>
<proteinExistence type="predicted"/>
<evidence type="ECO:0000256" key="1">
    <source>
        <dbReference type="SAM" id="Phobius"/>
    </source>
</evidence>
<evidence type="ECO:0000313" key="4">
    <source>
        <dbReference type="Proteomes" id="UP000244248"/>
    </source>
</evidence>
<dbReference type="GO" id="GO:0000271">
    <property type="term" value="P:polysaccharide biosynthetic process"/>
    <property type="evidence" value="ECO:0007669"/>
    <property type="project" value="TreeGrafter"/>
</dbReference>
<dbReference type="GO" id="GO:0016020">
    <property type="term" value="C:membrane"/>
    <property type="evidence" value="ECO:0007669"/>
    <property type="project" value="TreeGrafter"/>
</dbReference>
<keyword evidence="4" id="KW-1185">Reference proteome</keyword>
<feature type="transmembrane region" description="Helical" evidence="1">
    <location>
        <begin position="328"/>
        <end position="351"/>
    </location>
</feature>
<name>A0A2T5MHE7_9GAMM</name>
<protein>
    <recommendedName>
        <fullName evidence="2">Acyltransferase 3 domain-containing protein</fullName>
    </recommendedName>
</protein>
<organism evidence="3 4">
    <name type="scientific">Stenotrophobium rhamnosiphilum</name>
    <dbReference type="NCBI Taxonomy" id="2029166"/>
    <lineage>
        <taxon>Bacteria</taxon>
        <taxon>Pseudomonadati</taxon>
        <taxon>Pseudomonadota</taxon>
        <taxon>Gammaproteobacteria</taxon>
        <taxon>Nevskiales</taxon>
        <taxon>Nevskiaceae</taxon>
        <taxon>Stenotrophobium</taxon>
    </lineage>
</organism>
<dbReference type="GO" id="GO:0016747">
    <property type="term" value="F:acyltransferase activity, transferring groups other than amino-acyl groups"/>
    <property type="evidence" value="ECO:0007669"/>
    <property type="project" value="InterPro"/>
</dbReference>
<feature type="transmembrane region" description="Helical" evidence="1">
    <location>
        <begin position="41"/>
        <end position="59"/>
    </location>
</feature>
<dbReference type="InterPro" id="IPR050879">
    <property type="entry name" value="Acyltransferase_3"/>
</dbReference>
<dbReference type="PANTHER" id="PTHR23028">
    <property type="entry name" value="ACETYLTRANSFERASE"/>
    <property type="match status" value="1"/>
</dbReference>
<keyword evidence="1" id="KW-0472">Membrane</keyword>
<evidence type="ECO:0000313" key="3">
    <source>
        <dbReference type="EMBL" id="PTU31984.1"/>
    </source>
</evidence>
<feature type="transmembrane region" description="Helical" evidence="1">
    <location>
        <begin position="363"/>
        <end position="381"/>
    </location>
</feature>
<sequence>MEVKTRRDFSSCALLVVDHALTTNAKNYGIIKSLGGAQGRVRSVCVFVIWPYFWSASVLNKGSTSPGRRMLPFDGMRGIAAVGVTAFHVNPTSPFMFWAWTFVDMFFVLSGFLIGTILYRGISEGTLSLKNFWIRRILRIWPVYYLMLAVVTLWTLLSPELHMSFKSFMQSLVFLQFTGGYIHPGVSWNNMMWHYIPWFSHSWSIAVEEQFYLLLPILLWMFGTRARGIFLIVIAALALSQFLLYADFVPNLLGTRMQGLALGLLLVPLSQWLHQADGNIQAKRRSLVLLILAVSFAIGLCTMVPLFMQIFPVLWNGVVVESDIIKNFVLKGTLGMALIYFAIVGFVVAFPKGMFARMLSTPVLVYLGGISYGLYMIHVPVEGMIATSRGRHLSEDSLSINVIYWIVILSLAALSKILIEDRFNAYKDRYPVFSNTPKPRL</sequence>
<feature type="transmembrane region" description="Helical" evidence="1">
    <location>
        <begin position="140"/>
        <end position="157"/>
    </location>
</feature>
<dbReference type="AlphaFoldDB" id="A0A2T5MHE7"/>
<dbReference type="Proteomes" id="UP000244248">
    <property type="component" value="Unassembled WGS sequence"/>
</dbReference>
<gene>
    <name evidence="3" type="ORF">CJD38_04715</name>
</gene>
<feature type="domain" description="Acyltransferase 3" evidence="2">
    <location>
        <begin position="73"/>
        <end position="412"/>
    </location>
</feature>
<dbReference type="InterPro" id="IPR002656">
    <property type="entry name" value="Acyl_transf_3_dom"/>
</dbReference>